<organism evidence="1 2">
    <name type="scientific">Cerrena zonata</name>
    <dbReference type="NCBI Taxonomy" id="2478898"/>
    <lineage>
        <taxon>Eukaryota</taxon>
        <taxon>Fungi</taxon>
        <taxon>Dikarya</taxon>
        <taxon>Basidiomycota</taxon>
        <taxon>Agaricomycotina</taxon>
        <taxon>Agaricomycetes</taxon>
        <taxon>Polyporales</taxon>
        <taxon>Cerrenaceae</taxon>
        <taxon>Cerrena</taxon>
    </lineage>
</organism>
<sequence>MKYDMEYSEFNLERVKSLETSLRKQLRVVVDISSAINRETQEKSQDLHDAFLLLMMSTSVAIESNRIIILTLREVVAGILHISPEGRVALTSDLNKLQELVCGCESDAQTLVETCISFANEVTVLGEMLNKDIENTIKERKLQIDTVPQEEQGHLQTQLKEAKDLQWQIGKLRMDVIALEVVELSQEWHAFQQLHKQIIPIILTIRSVVNDSPYDSQRLENKLASAQNWLETCSLVL</sequence>
<keyword evidence="2" id="KW-1185">Reference proteome</keyword>
<evidence type="ECO:0000313" key="1">
    <source>
        <dbReference type="EMBL" id="KAK7683336.1"/>
    </source>
</evidence>
<dbReference type="EMBL" id="JASBNA010000031">
    <property type="protein sequence ID" value="KAK7683336.1"/>
    <property type="molecule type" value="Genomic_DNA"/>
</dbReference>
<proteinExistence type="predicted"/>
<evidence type="ECO:0000313" key="2">
    <source>
        <dbReference type="Proteomes" id="UP001385951"/>
    </source>
</evidence>
<name>A0AAW0FR45_9APHY</name>
<dbReference type="Proteomes" id="UP001385951">
    <property type="component" value="Unassembled WGS sequence"/>
</dbReference>
<comment type="caution">
    <text evidence="1">The sequence shown here is derived from an EMBL/GenBank/DDBJ whole genome shotgun (WGS) entry which is preliminary data.</text>
</comment>
<reference evidence="1 2" key="1">
    <citation type="submission" date="2022-09" db="EMBL/GenBank/DDBJ databases">
        <authorList>
            <person name="Palmer J.M."/>
        </authorList>
    </citation>
    <scope>NUCLEOTIDE SEQUENCE [LARGE SCALE GENOMIC DNA]</scope>
    <source>
        <strain evidence="1 2">DSM 7382</strain>
    </source>
</reference>
<protein>
    <submittedName>
        <fullName evidence="1">Uncharacterized protein</fullName>
    </submittedName>
</protein>
<dbReference type="AlphaFoldDB" id="A0AAW0FR45"/>
<gene>
    <name evidence="1" type="ORF">QCA50_013598</name>
</gene>
<accession>A0AAW0FR45</accession>